<keyword evidence="3" id="KW-0408">Iron</keyword>
<reference evidence="4" key="1">
    <citation type="submission" date="2016-10" db="EMBL/GenBank/DDBJ databases">
        <title>Sequence of Gallionella enrichment culture.</title>
        <authorList>
            <person name="Poehlein A."/>
            <person name="Muehling M."/>
            <person name="Daniel R."/>
        </authorList>
    </citation>
    <scope>NUCLEOTIDE SEQUENCE</scope>
</reference>
<sequence length="137" mass="15329">MAGPDVPLCGIREVDAGHLDLHRRIDTFSRLWKLGAADDALQTSLQEVREAARGHFEIEIAVLSGYGIPARHHRQIHDGILARLDTLLEEMAAGSSHQRWFAVLDEVEQIFLDHEVMEDRAFYALLTPPPQDGRLAG</sequence>
<dbReference type="Gene3D" id="1.20.120.50">
    <property type="entry name" value="Hemerythrin-like"/>
    <property type="match status" value="1"/>
</dbReference>
<dbReference type="GO" id="GO:0046872">
    <property type="term" value="F:metal ion binding"/>
    <property type="evidence" value="ECO:0007669"/>
    <property type="project" value="UniProtKB-KW"/>
</dbReference>
<name>A0A1J5RL03_9ZZZZ</name>
<evidence type="ECO:0000256" key="1">
    <source>
        <dbReference type="ARBA" id="ARBA00010587"/>
    </source>
</evidence>
<dbReference type="SUPFAM" id="SSF47188">
    <property type="entry name" value="Hemerythrin-like"/>
    <property type="match status" value="1"/>
</dbReference>
<evidence type="ECO:0000313" key="4">
    <source>
        <dbReference type="EMBL" id="OIQ90203.1"/>
    </source>
</evidence>
<evidence type="ECO:0000256" key="3">
    <source>
        <dbReference type="ARBA" id="ARBA00023004"/>
    </source>
</evidence>
<protein>
    <submittedName>
        <fullName evidence="4">Bacteriohemerythrin</fullName>
    </submittedName>
</protein>
<dbReference type="EMBL" id="MLJW01000300">
    <property type="protein sequence ID" value="OIQ90203.1"/>
    <property type="molecule type" value="Genomic_DNA"/>
</dbReference>
<comment type="similarity">
    <text evidence="1">Belongs to the hemerythrin family.</text>
</comment>
<proteinExistence type="inferred from homology"/>
<gene>
    <name evidence="4" type="ORF">GALL_278890</name>
</gene>
<comment type="caution">
    <text evidence="4">The sequence shown here is derived from an EMBL/GenBank/DDBJ whole genome shotgun (WGS) entry which is preliminary data.</text>
</comment>
<dbReference type="InterPro" id="IPR035938">
    <property type="entry name" value="Hemerythrin-like_sf"/>
</dbReference>
<organism evidence="4">
    <name type="scientific">mine drainage metagenome</name>
    <dbReference type="NCBI Taxonomy" id="410659"/>
    <lineage>
        <taxon>unclassified sequences</taxon>
        <taxon>metagenomes</taxon>
        <taxon>ecological metagenomes</taxon>
    </lineage>
</organism>
<dbReference type="AlphaFoldDB" id="A0A1J5RL03"/>
<evidence type="ECO:0000256" key="2">
    <source>
        <dbReference type="ARBA" id="ARBA00022723"/>
    </source>
</evidence>
<keyword evidence="2" id="KW-0479">Metal-binding</keyword>
<accession>A0A1J5RL03</accession>